<organism evidence="2 3">
    <name type="scientific">Steinernema carpocapsae</name>
    <name type="common">Entomopathogenic nematode</name>
    <dbReference type="NCBI Taxonomy" id="34508"/>
    <lineage>
        <taxon>Eukaryota</taxon>
        <taxon>Metazoa</taxon>
        <taxon>Ecdysozoa</taxon>
        <taxon>Nematoda</taxon>
        <taxon>Chromadorea</taxon>
        <taxon>Rhabditida</taxon>
        <taxon>Tylenchina</taxon>
        <taxon>Panagrolaimomorpha</taxon>
        <taxon>Strongyloidoidea</taxon>
        <taxon>Steinernematidae</taxon>
        <taxon>Steinernema</taxon>
    </lineage>
</organism>
<name>A0A4U5N7Y4_STECR</name>
<dbReference type="Proteomes" id="UP000298663">
    <property type="component" value="Unassembled WGS sequence"/>
</dbReference>
<dbReference type="EMBL" id="AZBU02000005">
    <property type="protein sequence ID" value="TKR78161.1"/>
    <property type="molecule type" value="Genomic_DNA"/>
</dbReference>
<dbReference type="AlphaFoldDB" id="A0A4U5N7Y4"/>
<comment type="caution">
    <text evidence="2">The sequence shown here is derived from an EMBL/GenBank/DDBJ whole genome shotgun (WGS) entry which is preliminary data.</text>
</comment>
<evidence type="ECO:0000256" key="1">
    <source>
        <dbReference type="SAM" id="MobiDB-lite"/>
    </source>
</evidence>
<reference evidence="2 3" key="1">
    <citation type="journal article" date="2015" name="Genome Biol.">
        <title>Comparative genomics of Steinernema reveals deeply conserved gene regulatory networks.</title>
        <authorList>
            <person name="Dillman A.R."/>
            <person name="Macchietto M."/>
            <person name="Porter C.F."/>
            <person name="Rogers A."/>
            <person name="Williams B."/>
            <person name="Antoshechkin I."/>
            <person name="Lee M.M."/>
            <person name="Goodwin Z."/>
            <person name="Lu X."/>
            <person name="Lewis E.E."/>
            <person name="Goodrich-Blair H."/>
            <person name="Stock S.P."/>
            <person name="Adams B.J."/>
            <person name="Sternberg P.W."/>
            <person name="Mortazavi A."/>
        </authorList>
    </citation>
    <scope>NUCLEOTIDE SEQUENCE [LARGE SCALE GENOMIC DNA]</scope>
    <source>
        <strain evidence="2 3">ALL</strain>
    </source>
</reference>
<evidence type="ECO:0000313" key="3">
    <source>
        <dbReference type="Proteomes" id="UP000298663"/>
    </source>
</evidence>
<sequence>MCSIQTDDFAVPDMTVSFGKETIENGSKNTFHDQPIRSTTHRLNEPPNTGHVWNGEVVCLDRTHRVIWSSRSIRAVAPRSNFARAFPLNFLRVSKKYFGNRLRSPRSTNLPNFRF</sequence>
<keyword evidence="3" id="KW-1185">Reference proteome</keyword>
<feature type="region of interest" description="Disordered" evidence="1">
    <location>
        <begin position="24"/>
        <end position="47"/>
    </location>
</feature>
<reference evidence="2 3" key="2">
    <citation type="journal article" date="2019" name="G3 (Bethesda)">
        <title>Hybrid Assembly of the Genome of the Entomopathogenic Nematode Steinernema carpocapsae Identifies the X-Chromosome.</title>
        <authorList>
            <person name="Serra L."/>
            <person name="Macchietto M."/>
            <person name="Macias-Munoz A."/>
            <person name="McGill C.J."/>
            <person name="Rodriguez I.M."/>
            <person name="Rodriguez B."/>
            <person name="Murad R."/>
            <person name="Mortazavi A."/>
        </authorList>
    </citation>
    <scope>NUCLEOTIDE SEQUENCE [LARGE SCALE GENOMIC DNA]</scope>
    <source>
        <strain evidence="2 3">ALL</strain>
    </source>
</reference>
<accession>A0A4U5N7Y4</accession>
<protein>
    <submittedName>
        <fullName evidence="2">Uncharacterized protein</fullName>
    </submittedName>
</protein>
<evidence type="ECO:0000313" key="2">
    <source>
        <dbReference type="EMBL" id="TKR78161.1"/>
    </source>
</evidence>
<proteinExistence type="predicted"/>
<gene>
    <name evidence="2" type="ORF">L596_019015</name>
</gene>